<name>A0AAW1CFP2_9HEMI</name>
<keyword evidence="3" id="KW-1185">Reference proteome</keyword>
<proteinExistence type="predicted"/>
<dbReference type="PANTHER" id="PTHR13524">
    <property type="entry name" value="MYOTUBULARIN-RELATED"/>
    <property type="match status" value="1"/>
</dbReference>
<dbReference type="GO" id="GO:0004438">
    <property type="term" value="F:phosphatidylinositol-3-phosphate phosphatase activity"/>
    <property type="evidence" value="ECO:0007669"/>
    <property type="project" value="InterPro"/>
</dbReference>
<dbReference type="AlphaFoldDB" id="A0AAW1CFP2"/>
<dbReference type="InterPro" id="IPR016130">
    <property type="entry name" value="Tyr_Pase_AS"/>
</dbReference>
<evidence type="ECO:0000256" key="1">
    <source>
        <dbReference type="SAM" id="MobiDB-lite"/>
    </source>
</evidence>
<comment type="caution">
    <text evidence="2">The sequence shown here is derived from an EMBL/GenBank/DDBJ whole genome shotgun (WGS) entry which is preliminary data.</text>
</comment>
<dbReference type="Proteomes" id="UP001461498">
    <property type="component" value="Unassembled WGS sequence"/>
</dbReference>
<dbReference type="PROSITE" id="PS00383">
    <property type="entry name" value="TYR_PHOSPHATASE_1"/>
    <property type="match status" value="1"/>
</dbReference>
<reference evidence="2 3" key="1">
    <citation type="submission" date="2022-12" db="EMBL/GenBank/DDBJ databases">
        <title>Chromosome-level genome assembly of true bugs.</title>
        <authorList>
            <person name="Ma L."/>
            <person name="Li H."/>
        </authorList>
    </citation>
    <scope>NUCLEOTIDE SEQUENCE [LARGE SCALE GENOMIC DNA]</scope>
    <source>
        <strain evidence="2">Lab_2022b</strain>
    </source>
</reference>
<protein>
    <recommendedName>
        <fullName evidence="4">Myotubularin-related protein 14</fullName>
    </recommendedName>
</protein>
<feature type="compositionally biased region" description="Polar residues" evidence="1">
    <location>
        <begin position="641"/>
        <end position="684"/>
    </location>
</feature>
<accession>A0AAW1CFP2</accession>
<dbReference type="SUPFAM" id="SSF52799">
    <property type="entry name" value="(Phosphotyrosine protein) phosphatases II"/>
    <property type="match status" value="1"/>
</dbReference>
<dbReference type="InterPro" id="IPR039802">
    <property type="entry name" value="MTMR14"/>
</dbReference>
<dbReference type="InterPro" id="IPR039803">
    <property type="entry name" value="MTMR14_PH-GRAM"/>
</dbReference>
<organism evidence="2 3">
    <name type="scientific">Rhynocoris fuscipes</name>
    <dbReference type="NCBI Taxonomy" id="488301"/>
    <lineage>
        <taxon>Eukaryota</taxon>
        <taxon>Metazoa</taxon>
        <taxon>Ecdysozoa</taxon>
        <taxon>Arthropoda</taxon>
        <taxon>Hexapoda</taxon>
        <taxon>Insecta</taxon>
        <taxon>Pterygota</taxon>
        <taxon>Neoptera</taxon>
        <taxon>Paraneoptera</taxon>
        <taxon>Hemiptera</taxon>
        <taxon>Heteroptera</taxon>
        <taxon>Panheteroptera</taxon>
        <taxon>Cimicomorpha</taxon>
        <taxon>Reduviidae</taxon>
        <taxon>Harpactorinae</taxon>
        <taxon>Harpactorini</taxon>
        <taxon>Rhynocoris</taxon>
    </lineage>
</organism>
<dbReference type="Gene3D" id="3.90.190.10">
    <property type="entry name" value="Protein tyrosine phosphatase superfamily"/>
    <property type="match status" value="1"/>
</dbReference>
<dbReference type="PANTHER" id="PTHR13524:SF2">
    <property type="entry name" value="MYOTUBULARIN-RELATED PROTEIN 14"/>
    <property type="match status" value="1"/>
</dbReference>
<dbReference type="InterPro" id="IPR029021">
    <property type="entry name" value="Prot-tyrosine_phosphatase-like"/>
</dbReference>
<feature type="region of interest" description="Disordered" evidence="1">
    <location>
        <begin position="589"/>
        <end position="684"/>
    </location>
</feature>
<feature type="compositionally biased region" description="Low complexity" evidence="1">
    <location>
        <begin position="591"/>
        <end position="626"/>
    </location>
</feature>
<sequence length="767" mass="85122">MYNVCSATNVLFNFKISFNLLNVMEEITVEDIQELLQYFSHNTYRARDCDSVCQKVMQRCIELVSCDYNYAIVNNTNGELSAHYPSQLIVMENERPGKINTSNESPNSTSISSKDINNGTTIDLITSDTVGNHSNPTRTDNLTSNTRPNKTINESVCDVNRLKELFSKARFARCRARFPLPVILYKGKNICRSATLSGGPEIYGRSGLDYLFYGEDIYEPLDTSFPTRLGTCDSSVHNEDSHQHQQSEWQLFDRVRSQDIRLLHTLNVGSIIDFMVEKKKVKFGVNVTSSEKVDKENRYSEFTIISLPYPGCEFFKNYRDNDYVAKGLVFDWTQAHVDANICIPDDNIASQLKIDWQNYKMWDLVKLTQNYMHLLLRYVGEGPLGLLIHCISGWDRTPLFVSLLRLSLWADGAIHQTLTPQQILYFTIAYDWMLFGHNLEDRLSKGEDIFFFCFYFLKHLVGEEFSISRLVARSRSHSNSVIRTDSDSQLEGILLDTDAPISSQGSNISLNSSWSSISSKSQETPPVYFHSDDHSSGSGYSGTGSSGEGSAGSGSGGSGSGSSIIHVVSTPNENGIVVIENNMNWNIGGQSSPHSVSNVSSNSPNASPNSTCSSSSRVHPSRTSPVAVPSRASSLRHRNESTSSLSTGSWQFITGTGSLRGSGSNSSTCGSHMSSNTSRTPLNENQYLGESTTTIIEDDCFIYNPNITDAALMRRERLRNVRSLFYNCYCSTVGFKLKDGSEASGIGHILGNFAEKVGIISGQRTSL</sequence>
<evidence type="ECO:0000313" key="2">
    <source>
        <dbReference type="EMBL" id="KAK9497488.1"/>
    </source>
</evidence>
<feature type="region of interest" description="Disordered" evidence="1">
    <location>
        <begin position="97"/>
        <end position="116"/>
    </location>
</feature>
<dbReference type="EMBL" id="JAPXFL010000014">
    <property type="protein sequence ID" value="KAK9497488.1"/>
    <property type="molecule type" value="Genomic_DNA"/>
</dbReference>
<feature type="compositionally biased region" description="Gly residues" evidence="1">
    <location>
        <begin position="539"/>
        <end position="560"/>
    </location>
</feature>
<evidence type="ECO:0000313" key="3">
    <source>
        <dbReference type="Proteomes" id="UP001461498"/>
    </source>
</evidence>
<evidence type="ECO:0008006" key="4">
    <source>
        <dbReference type="Google" id="ProtNLM"/>
    </source>
</evidence>
<feature type="region of interest" description="Disordered" evidence="1">
    <location>
        <begin position="125"/>
        <end position="149"/>
    </location>
</feature>
<feature type="compositionally biased region" description="Low complexity" evidence="1">
    <location>
        <begin position="99"/>
        <end position="113"/>
    </location>
</feature>
<dbReference type="CDD" id="cd13213">
    <property type="entry name" value="PH-GRAM_MTMR14"/>
    <property type="match status" value="1"/>
</dbReference>
<gene>
    <name evidence="2" type="ORF">O3M35_004197</name>
</gene>
<feature type="region of interest" description="Disordered" evidence="1">
    <location>
        <begin position="524"/>
        <end position="567"/>
    </location>
</feature>